<dbReference type="Proteomes" id="UP001615550">
    <property type="component" value="Unassembled WGS sequence"/>
</dbReference>
<proteinExistence type="predicted"/>
<keyword evidence="2" id="KW-1185">Reference proteome</keyword>
<comment type="caution">
    <text evidence="1">The sequence shown here is derived from an EMBL/GenBank/DDBJ whole genome shotgun (WGS) entry which is preliminary data.</text>
</comment>
<dbReference type="EMBL" id="JBGORX010000014">
    <property type="protein sequence ID" value="MFJ1270165.1"/>
    <property type="molecule type" value="Genomic_DNA"/>
</dbReference>
<organism evidence="1 2">
    <name type="scientific">Legionella lytica</name>
    <dbReference type="NCBI Taxonomy" id="96232"/>
    <lineage>
        <taxon>Bacteria</taxon>
        <taxon>Pseudomonadati</taxon>
        <taxon>Pseudomonadota</taxon>
        <taxon>Gammaproteobacteria</taxon>
        <taxon>Legionellales</taxon>
        <taxon>Legionellaceae</taxon>
        <taxon>Legionella</taxon>
    </lineage>
</organism>
<sequence length="52" mass="6041">MNFVLFNSYLSVMTTNIDVFQTRPSLKVYLIIQPILWPYFFVAGKSPIARLS</sequence>
<reference evidence="1 2" key="1">
    <citation type="submission" date="2024-08" db="EMBL/GenBank/DDBJ databases">
        <title>Draft Genome Sequence of Legionella lytica strain DSB2004, Isolated From a Fire Sprinkler System.</title>
        <authorList>
            <person name="Everhart A.D."/>
            <person name="Kidane D.T."/>
            <person name="Farone A.L."/>
            <person name="Farone M.B."/>
        </authorList>
    </citation>
    <scope>NUCLEOTIDE SEQUENCE [LARGE SCALE GENOMIC DNA]</scope>
    <source>
        <strain evidence="1 2">DSB2004</strain>
    </source>
</reference>
<dbReference type="RefSeq" id="WP_400188949.1">
    <property type="nucleotide sequence ID" value="NZ_JBGORX010000014.1"/>
</dbReference>
<name>A0ABW8DFY8_9GAMM</name>
<accession>A0ABW8DFY8</accession>
<evidence type="ECO:0000313" key="2">
    <source>
        <dbReference type="Proteomes" id="UP001615550"/>
    </source>
</evidence>
<evidence type="ECO:0000313" key="1">
    <source>
        <dbReference type="EMBL" id="MFJ1270165.1"/>
    </source>
</evidence>
<protein>
    <submittedName>
        <fullName evidence="1">Uncharacterized protein</fullName>
    </submittedName>
</protein>
<gene>
    <name evidence="1" type="ORF">ACD661_16540</name>
</gene>